<dbReference type="Proteomes" id="UP001159428">
    <property type="component" value="Unassembled WGS sequence"/>
</dbReference>
<dbReference type="EMBL" id="CALNXJ010000014">
    <property type="protein sequence ID" value="CAH3115135.1"/>
    <property type="molecule type" value="Genomic_DNA"/>
</dbReference>
<dbReference type="AlphaFoldDB" id="A0AAU9WJF0"/>
<organism evidence="1 2">
    <name type="scientific">Pocillopora meandrina</name>
    <dbReference type="NCBI Taxonomy" id="46732"/>
    <lineage>
        <taxon>Eukaryota</taxon>
        <taxon>Metazoa</taxon>
        <taxon>Cnidaria</taxon>
        <taxon>Anthozoa</taxon>
        <taxon>Hexacorallia</taxon>
        <taxon>Scleractinia</taxon>
        <taxon>Astrocoeniina</taxon>
        <taxon>Pocilloporidae</taxon>
        <taxon>Pocillopora</taxon>
    </lineage>
</organism>
<evidence type="ECO:0000313" key="2">
    <source>
        <dbReference type="Proteomes" id="UP001159428"/>
    </source>
</evidence>
<keyword evidence="2" id="KW-1185">Reference proteome</keyword>
<proteinExistence type="predicted"/>
<protein>
    <submittedName>
        <fullName evidence="1">Uncharacterized protein</fullName>
    </submittedName>
</protein>
<name>A0AAU9WJF0_9CNID</name>
<accession>A0AAU9WJF0</accession>
<evidence type="ECO:0000313" key="1">
    <source>
        <dbReference type="EMBL" id="CAH3115135.1"/>
    </source>
</evidence>
<comment type="caution">
    <text evidence="1">The sequence shown here is derived from an EMBL/GenBank/DDBJ whole genome shotgun (WGS) entry which is preliminary data.</text>
</comment>
<gene>
    <name evidence="1" type="ORF">PMEA_00005895</name>
</gene>
<reference evidence="1 2" key="1">
    <citation type="submission" date="2022-05" db="EMBL/GenBank/DDBJ databases">
        <authorList>
            <consortium name="Genoscope - CEA"/>
            <person name="William W."/>
        </authorList>
    </citation>
    <scope>NUCLEOTIDE SEQUENCE [LARGE SCALE GENOMIC DNA]</scope>
</reference>
<sequence length="54" mass="6279">MQDYEQKEISSPSSSSINRNVTIELCSHVGNAVFKFNNPRYYLDTPTEETPRKR</sequence>